<accession>A0A0L9U3J7</accession>
<dbReference type="InterPro" id="IPR058352">
    <property type="entry name" value="DUF8039"/>
</dbReference>
<proteinExistence type="predicted"/>
<reference evidence="4" key="1">
    <citation type="journal article" date="2015" name="Proc. Natl. Acad. Sci. U.S.A.">
        <title>Genome sequencing of adzuki bean (Vigna angularis) provides insight into high starch and low fat accumulation and domestication.</title>
        <authorList>
            <person name="Yang K."/>
            <person name="Tian Z."/>
            <person name="Chen C."/>
            <person name="Luo L."/>
            <person name="Zhao B."/>
            <person name="Wang Z."/>
            <person name="Yu L."/>
            <person name="Li Y."/>
            <person name="Sun Y."/>
            <person name="Li W."/>
            <person name="Chen Y."/>
            <person name="Li Y."/>
            <person name="Zhang Y."/>
            <person name="Ai D."/>
            <person name="Zhao J."/>
            <person name="Shang C."/>
            <person name="Ma Y."/>
            <person name="Wu B."/>
            <person name="Wang M."/>
            <person name="Gao L."/>
            <person name="Sun D."/>
            <person name="Zhang P."/>
            <person name="Guo F."/>
            <person name="Wang W."/>
            <person name="Li Y."/>
            <person name="Wang J."/>
            <person name="Varshney R.K."/>
            <person name="Wang J."/>
            <person name="Ling H.Q."/>
            <person name="Wan P."/>
        </authorList>
    </citation>
    <scope>NUCLEOTIDE SEQUENCE</scope>
    <source>
        <strain evidence="4">cv. Jingnong 6</strain>
    </source>
</reference>
<evidence type="ECO:0000256" key="1">
    <source>
        <dbReference type="SAM" id="MobiDB-lite"/>
    </source>
</evidence>
<dbReference type="AlphaFoldDB" id="A0A0L9U3J7"/>
<dbReference type="Pfam" id="PF26133">
    <property type="entry name" value="DUF8039"/>
    <property type="match status" value="1"/>
</dbReference>
<feature type="compositionally biased region" description="Basic and acidic residues" evidence="1">
    <location>
        <begin position="1"/>
        <end position="19"/>
    </location>
</feature>
<feature type="region of interest" description="Disordered" evidence="1">
    <location>
        <begin position="1"/>
        <end position="35"/>
    </location>
</feature>
<evidence type="ECO:0000313" key="3">
    <source>
        <dbReference type="EMBL" id="KOM37398.1"/>
    </source>
</evidence>
<evidence type="ECO:0000313" key="4">
    <source>
        <dbReference type="Proteomes" id="UP000053144"/>
    </source>
</evidence>
<name>A0A0L9U3J7_PHAAN</name>
<dbReference type="EMBL" id="CM003373">
    <property type="protein sequence ID" value="KOM37398.1"/>
    <property type="molecule type" value="Genomic_DNA"/>
</dbReference>
<organism evidence="3 4">
    <name type="scientific">Phaseolus angularis</name>
    <name type="common">Azuki bean</name>
    <name type="synonym">Vigna angularis</name>
    <dbReference type="NCBI Taxonomy" id="3914"/>
    <lineage>
        <taxon>Eukaryota</taxon>
        <taxon>Viridiplantae</taxon>
        <taxon>Streptophyta</taxon>
        <taxon>Embryophyta</taxon>
        <taxon>Tracheophyta</taxon>
        <taxon>Spermatophyta</taxon>
        <taxon>Magnoliopsida</taxon>
        <taxon>eudicotyledons</taxon>
        <taxon>Gunneridae</taxon>
        <taxon>Pentapetalae</taxon>
        <taxon>rosids</taxon>
        <taxon>fabids</taxon>
        <taxon>Fabales</taxon>
        <taxon>Fabaceae</taxon>
        <taxon>Papilionoideae</taxon>
        <taxon>50 kb inversion clade</taxon>
        <taxon>NPAAA clade</taxon>
        <taxon>indigoferoid/millettioid clade</taxon>
        <taxon>Phaseoleae</taxon>
        <taxon>Vigna</taxon>
    </lineage>
</organism>
<gene>
    <name evidence="3" type="ORF">LR48_Vigan03g078000</name>
</gene>
<sequence>MHEATTKVEAREKEAESRKVKARRLRRRRNGSGVRTAMEARRPQIGRGGDYRTEAISLEERTYMPRFPRQSVQYLPHQKGVKHLARRAGIYASVLSDNRGSIFVSQKICQLKGQSLERRSKAQGISAQNKNPHLLSRDGGHQKRDDIGDHKEAEHVVPPIGRSGKESCSAAGAPGDDMDDTRPCHLYIFSDTGTMLLARGIVYETTTVLHGVQLAEDEVKVTVDEVVVPNVVLLVPTDEFLTMEEAFKSFIA</sequence>
<dbReference type="Gramene" id="KOM37398">
    <property type="protein sequence ID" value="KOM37398"/>
    <property type="gene ID" value="LR48_Vigan03g078000"/>
</dbReference>
<dbReference type="Proteomes" id="UP000053144">
    <property type="component" value="Chromosome 3"/>
</dbReference>
<feature type="domain" description="DUF8039" evidence="2">
    <location>
        <begin position="175"/>
        <end position="252"/>
    </location>
</feature>
<feature type="region of interest" description="Disordered" evidence="1">
    <location>
        <begin position="119"/>
        <end position="176"/>
    </location>
</feature>
<protein>
    <recommendedName>
        <fullName evidence="2">DUF8039 domain-containing protein</fullName>
    </recommendedName>
</protein>
<feature type="compositionally biased region" description="Basic and acidic residues" evidence="1">
    <location>
        <begin position="135"/>
        <end position="155"/>
    </location>
</feature>
<feature type="compositionally biased region" description="Basic residues" evidence="1">
    <location>
        <begin position="20"/>
        <end position="30"/>
    </location>
</feature>
<evidence type="ECO:0000259" key="2">
    <source>
        <dbReference type="Pfam" id="PF26133"/>
    </source>
</evidence>